<comment type="caution">
    <text evidence="1">The sequence shown here is derived from an EMBL/GenBank/DDBJ whole genome shotgun (WGS) entry which is preliminary data.</text>
</comment>
<dbReference type="EMBL" id="BMAW01023919">
    <property type="protein sequence ID" value="GFT85279.1"/>
    <property type="molecule type" value="Genomic_DNA"/>
</dbReference>
<protein>
    <submittedName>
        <fullName evidence="1">Uncharacterized protein</fullName>
    </submittedName>
</protein>
<organism evidence="1 2">
    <name type="scientific">Nephila pilipes</name>
    <name type="common">Giant wood spider</name>
    <name type="synonym">Nephila maculata</name>
    <dbReference type="NCBI Taxonomy" id="299642"/>
    <lineage>
        <taxon>Eukaryota</taxon>
        <taxon>Metazoa</taxon>
        <taxon>Ecdysozoa</taxon>
        <taxon>Arthropoda</taxon>
        <taxon>Chelicerata</taxon>
        <taxon>Arachnida</taxon>
        <taxon>Araneae</taxon>
        <taxon>Araneomorphae</taxon>
        <taxon>Entelegynae</taxon>
        <taxon>Araneoidea</taxon>
        <taxon>Nephilidae</taxon>
        <taxon>Nephila</taxon>
    </lineage>
</organism>
<reference evidence="1" key="1">
    <citation type="submission" date="2020-08" db="EMBL/GenBank/DDBJ databases">
        <title>Multicomponent nature underlies the extraordinary mechanical properties of spider dragline silk.</title>
        <authorList>
            <person name="Kono N."/>
            <person name="Nakamura H."/>
            <person name="Mori M."/>
            <person name="Yoshida Y."/>
            <person name="Ohtoshi R."/>
            <person name="Malay A.D."/>
            <person name="Moran D.A.P."/>
            <person name="Tomita M."/>
            <person name="Numata K."/>
            <person name="Arakawa K."/>
        </authorList>
    </citation>
    <scope>NUCLEOTIDE SEQUENCE</scope>
</reference>
<dbReference type="OrthoDB" id="6466294at2759"/>
<sequence length="222" mass="25345">MDTRIQKLKATNRCFLCTNRGHVQKYCYRRDKYCCPKCKKKYCASSHNRVLTRCLLNGGSQCSFVSSDLVNSLKLPVISTRPLELQAFESPFSFTQTRRQVQFQFSSIWVNIIEFESLNKYASYLSPPTDVSRFAKNKRLKLADLDDSLSILPIEILIGTDFYWNVVNSGLPVKLSDSLTVSFILTVYNINVDASSQALDDVEFWSLESIGIQSIQGEKKHL</sequence>
<proteinExistence type="predicted"/>
<accession>A0A8X6PRI7</accession>
<name>A0A8X6PRI7_NEPPI</name>
<dbReference type="AlphaFoldDB" id="A0A8X6PRI7"/>
<gene>
    <name evidence="1" type="primary">AVEN_36137_1</name>
    <name evidence="1" type="ORF">NPIL_477151</name>
</gene>
<dbReference type="Proteomes" id="UP000887013">
    <property type="component" value="Unassembled WGS sequence"/>
</dbReference>
<evidence type="ECO:0000313" key="1">
    <source>
        <dbReference type="EMBL" id="GFT85279.1"/>
    </source>
</evidence>
<evidence type="ECO:0000313" key="2">
    <source>
        <dbReference type="Proteomes" id="UP000887013"/>
    </source>
</evidence>
<keyword evidence="2" id="KW-1185">Reference proteome</keyword>